<evidence type="ECO:0000313" key="1">
    <source>
        <dbReference type="EMBL" id="BAQ24646.1"/>
    </source>
</evidence>
<evidence type="ECO:0000313" key="2">
    <source>
        <dbReference type="Proteomes" id="UP000217758"/>
    </source>
</evidence>
<dbReference type="Proteomes" id="UP000217758">
    <property type="component" value="Chromosome"/>
</dbReference>
<dbReference type="EMBL" id="AP014612">
    <property type="protein sequence ID" value="BAQ24646.1"/>
    <property type="molecule type" value="Genomic_DNA"/>
</dbReference>
<organism evidence="1 2">
    <name type="scientific">Streptococcus troglodytae</name>
    <dbReference type="NCBI Taxonomy" id="1111760"/>
    <lineage>
        <taxon>Bacteria</taxon>
        <taxon>Bacillati</taxon>
        <taxon>Bacillota</taxon>
        <taxon>Bacilli</taxon>
        <taxon>Lactobacillales</taxon>
        <taxon>Streptococcaceae</taxon>
        <taxon>Streptococcus</taxon>
    </lineage>
</organism>
<name>A0A1L7LKG4_9STRE</name>
<proteinExistence type="predicted"/>
<accession>A0A1L7LKG4</accession>
<dbReference type="AlphaFoldDB" id="A0A1L7LKG4"/>
<protein>
    <submittedName>
        <fullName evidence="1">ATP synthase subunit delta</fullName>
    </submittedName>
</protein>
<sequence>MTIELGMSIFGEITNLEKTLSLMLIEQARYQKKWIESFEKANGRKSKSEEPKEALEGLFFFV</sequence>
<reference evidence="1 2" key="1">
    <citation type="journal article" date="2016" name="Microbiol. Immunol.">
        <title>Complete genome sequence of Streptococcus troglodytae TKU31 isolated from the oral cavity of a chimpanzee (Pan troglodytes).</title>
        <authorList>
            <person name="Okamoto M."/>
            <person name="Naito M."/>
            <person name="Miyanohara M."/>
            <person name="Imai S."/>
            <person name="Nomura Y."/>
            <person name="Saito W."/>
            <person name="Momoi Y."/>
            <person name="Takada K."/>
            <person name="Miyabe-Nishiwaki T."/>
            <person name="Tomonaga M."/>
            <person name="Hanada N."/>
        </authorList>
    </citation>
    <scope>NUCLEOTIDE SEQUENCE [LARGE SCALE GENOMIC DNA]</scope>
    <source>
        <strain evidence="2">TKU 31</strain>
    </source>
</reference>
<gene>
    <name evidence="1" type="ORF">SRT_13850</name>
</gene>
<dbReference type="RefSeq" id="WP_128833521.1">
    <property type="nucleotide sequence ID" value="NZ_AP014612.1"/>
</dbReference>
<keyword evidence="2" id="KW-1185">Reference proteome</keyword>
<dbReference type="KEGG" id="strg:SRT_13850"/>